<dbReference type="AlphaFoldDB" id="A0A5N6NQI7"/>
<gene>
    <name evidence="1" type="ORF">E3N88_19666</name>
</gene>
<comment type="caution">
    <text evidence="1">The sequence shown here is derived from an EMBL/GenBank/DDBJ whole genome shotgun (WGS) entry which is preliminary data.</text>
</comment>
<evidence type="ECO:0000313" key="1">
    <source>
        <dbReference type="EMBL" id="KAD4982995.1"/>
    </source>
</evidence>
<keyword evidence="2" id="KW-1185">Reference proteome</keyword>
<organism evidence="1 2">
    <name type="scientific">Mikania micrantha</name>
    <name type="common">bitter vine</name>
    <dbReference type="NCBI Taxonomy" id="192012"/>
    <lineage>
        <taxon>Eukaryota</taxon>
        <taxon>Viridiplantae</taxon>
        <taxon>Streptophyta</taxon>
        <taxon>Embryophyta</taxon>
        <taxon>Tracheophyta</taxon>
        <taxon>Spermatophyta</taxon>
        <taxon>Magnoliopsida</taxon>
        <taxon>eudicotyledons</taxon>
        <taxon>Gunneridae</taxon>
        <taxon>Pentapetalae</taxon>
        <taxon>asterids</taxon>
        <taxon>campanulids</taxon>
        <taxon>Asterales</taxon>
        <taxon>Asteraceae</taxon>
        <taxon>Asteroideae</taxon>
        <taxon>Heliantheae alliance</taxon>
        <taxon>Eupatorieae</taxon>
        <taxon>Mikania</taxon>
    </lineage>
</organism>
<reference evidence="1 2" key="1">
    <citation type="submission" date="2019-05" db="EMBL/GenBank/DDBJ databases">
        <title>Mikania micrantha, genome provides insights into the molecular mechanism of rapid growth.</title>
        <authorList>
            <person name="Liu B."/>
        </authorList>
    </citation>
    <scope>NUCLEOTIDE SEQUENCE [LARGE SCALE GENOMIC DNA]</scope>
    <source>
        <strain evidence="1">NLD-2019</strain>
        <tissue evidence="1">Leaf</tissue>
    </source>
</reference>
<proteinExistence type="predicted"/>
<protein>
    <submittedName>
        <fullName evidence="1">Uncharacterized protein</fullName>
    </submittedName>
</protein>
<accession>A0A5N6NQI7</accession>
<sequence>MPVEVSPEEIRDQVVDDENVTVVPSPMTAAVDRLLKTMTGMDACVFGVCIDKDETRANFQESNDAIESENGQFTP</sequence>
<name>A0A5N6NQI7_9ASTR</name>
<evidence type="ECO:0000313" key="2">
    <source>
        <dbReference type="Proteomes" id="UP000326396"/>
    </source>
</evidence>
<dbReference type="EMBL" id="SZYD01000010">
    <property type="protein sequence ID" value="KAD4982995.1"/>
    <property type="molecule type" value="Genomic_DNA"/>
</dbReference>
<dbReference type="Proteomes" id="UP000326396">
    <property type="component" value="Linkage Group LG18"/>
</dbReference>